<name>A0AAW2F637_9HYME</name>
<evidence type="ECO:0000313" key="3">
    <source>
        <dbReference type="Proteomes" id="UP001430953"/>
    </source>
</evidence>
<accession>A0AAW2F637</accession>
<dbReference type="Proteomes" id="UP001430953">
    <property type="component" value="Unassembled WGS sequence"/>
</dbReference>
<protein>
    <recommendedName>
        <fullName evidence="4">Secreted protein</fullName>
    </recommendedName>
</protein>
<evidence type="ECO:0008006" key="4">
    <source>
        <dbReference type="Google" id="ProtNLM"/>
    </source>
</evidence>
<sequence>MCSTSFVTVKDAPLRVLFALAAVFTRRVVVYGESNGEGNEFPRDFKNSSARRTMNIALLLTFRSPYPSVIFLNSARFSV</sequence>
<dbReference type="EMBL" id="JADYXP020000021">
    <property type="protein sequence ID" value="KAL0103836.1"/>
    <property type="molecule type" value="Genomic_DNA"/>
</dbReference>
<reference evidence="2 3" key="1">
    <citation type="submission" date="2023-03" db="EMBL/GenBank/DDBJ databases">
        <title>High recombination rates correlate with genetic variation in Cardiocondyla obscurior ants.</title>
        <authorList>
            <person name="Errbii M."/>
        </authorList>
    </citation>
    <scope>NUCLEOTIDE SEQUENCE [LARGE SCALE GENOMIC DNA]</scope>
    <source>
        <strain evidence="2">Alpha-2009</strain>
        <tissue evidence="2">Whole body</tissue>
    </source>
</reference>
<evidence type="ECO:0000313" key="1">
    <source>
        <dbReference type="EMBL" id="KAL0103836.1"/>
    </source>
</evidence>
<gene>
    <name evidence="2" type="ORF">PUN28_013969</name>
    <name evidence="1" type="ORF">PUN28_017873</name>
</gene>
<evidence type="ECO:0000313" key="2">
    <source>
        <dbReference type="EMBL" id="KAL0110705.1"/>
    </source>
</evidence>
<organism evidence="2 3">
    <name type="scientific">Cardiocondyla obscurior</name>
    <dbReference type="NCBI Taxonomy" id="286306"/>
    <lineage>
        <taxon>Eukaryota</taxon>
        <taxon>Metazoa</taxon>
        <taxon>Ecdysozoa</taxon>
        <taxon>Arthropoda</taxon>
        <taxon>Hexapoda</taxon>
        <taxon>Insecta</taxon>
        <taxon>Pterygota</taxon>
        <taxon>Neoptera</taxon>
        <taxon>Endopterygota</taxon>
        <taxon>Hymenoptera</taxon>
        <taxon>Apocrita</taxon>
        <taxon>Aculeata</taxon>
        <taxon>Formicoidea</taxon>
        <taxon>Formicidae</taxon>
        <taxon>Myrmicinae</taxon>
        <taxon>Cardiocondyla</taxon>
    </lineage>
</organism>
<dbReference type="AlphaFoldDB" id="A0AAW2F637"/>
<dbReference type="EMBL" id="JADYXP020000014">
    <property type="protein sequence ID" value="KAL0110705.1"/>
    <property type="molecule type" value="Genomic_DNA"/>
</dbReference>
<proteinExistence type="predicted"/>
<comment type="caution">
    <text evidence="2">The sequence shown here is derived from an EMBL/GenBank/DDBJ whole genome shotgun (WGS) entry which is preliminary data.</text>
</comment>
<keyword evidence="3" id="KW-1185">Reference proteome</keyword>